<organism evidence="3 4">
    <name type="scientific">Flavobacterium cerinum</name>
    <dbReference type="NCBI Taxonomy" id="2502784"/>
    <lineage>
        <taxon>Bacteria</taxon>
        <taxon>Pseudomonadati</taxon>
        <taxon>Bacteroidota</taxon>
        <taxon>Flavobacteriia</taxon>
        <taxon>Flavobacteriales</taxon>
        <taxon>Flavobacteriaceae</taxon>
        <taxon>Flavobacterium</taxon>
    </lineage>
</organism>
<evidence type="ECO:0000256" key="1">
    <source>
        <dbReference type="SAM" id="SignalP"/>
    </source>
</evidence>
<feature type="signal peptide" evidence="1">
    <location>
        <begin position="1"/>
        <end position="20"/>
    </location>
</feature>
<dbReference type="PROSITE" id="PS51257">
    <property type="entry name" value="PROKAR_LIPOPROTEIN"/>
    <property type="match status" value="1"/>
</dbReference>
<dbReference type="Pfam" id="PF19780">
    <property type="entry name" value="DUF6265"/>
    <property type="match status" value="1"/>
</dbReference>
<gene>
    <name evidence="3" type="ORF">EPI11_16020</name>
</gene>
<evidence type="ECO:0000313" key="3">
    <source>
        <dbReference type="EMBL" id="RWW92134.1"/>
    </source>
</evidence>
<feature type="domain" description="DUF6265" evidence="2">
    <location>
        <begin position="44"/>
        <end position="153"/>
    </location>
</feature>
<evidence type="ECO:0000259" key="2">
    <source>
        <dbReference type="Pfam" id="PF19780"/>
    </source>
</evidence>
<reference evidence="3 4" key="1">
    <citation type="submission" date="2019-01" db="EMBL/GenBank/DDBJ databases">
        <title>Flavobacterium sp. nov.,isolated from freshwater.</title>
        <authorList>
            <person name="Zhang R."/>
            <person name="Du Z.-J."/>
        </authorList>
    </citation>
    <scope>NUCLEOTIDE SEQUENCE [LARGE SCALE GENOMIC DNA]</scope>
    <source>
        <strain evidence="3 4">1E403</strain>
    </source>
</reference>
<dbReference type="Proteomes" id="UP000287527">
    <property type="component" value="Unassembled WGS sequence"/>
</dbReference>
<dbReference type="AlphaFoldDB" id="A0A444GMF2"/>
<dbReference type="RefSeq" id="WP_128390999.1">
    <property type="nucleotide sequence ID" value="NZ_SBII01000013.1"/>
</dbReference>
<dbReference type="EMBL" id="SBII01000013">
    <property type="protein sequence ID" value="RWW92134.1"/>
    <property type="molecule type" value="Genomic_DNA"/>
</dbReference>
<dbReference type="OrthoDB" id="5382295at2"/>
<protein>
    <recommendedName>
        <fullName evidence="2">DUF6265 domain-containing protein</fullName>
    </recommendedName>
</protein>
<keyword evidence="4" id="KW-1185">Reference proteome</keyword>
<sequence>MKKTTLILSAVMLYSLFSCKQETKVTETKTSAPVKTYVHMDKTNWLIGNWGHTSKEGSLTETWTKANDSVYKGETYFVVGGKDTVFSEKVDLVQENDKLTYIVSVPGQNNEKPVRFDMTSISDTTIIFENPAHDYPNKIVYNKIGNDSVVAEIFGTQKGKPATEKFAMKKQ</sequence>
<feature type="chain" id="PRO_5019388418" description="DUF6265 domain-containing protein" evidence="1">
    <location>
        <begin position="21"/>
        <end position="171"/>
    </location>
</feature>
<evidence type="ECO:0000313" key="4">
    <source>
        <dbReference type="Proteomes" id="UP000287527"/>
    </source>
</evidence>
<proteinExistence type="predicted"/>
<name>A0A444GMF2_9FLAO</name>
<accession>A0A444GMF2</accession>
<comment type="caution">
    <text evidence="3">The sequence shown here is derived from an EMBL/GenBank/DDBJ whole genome shotgun (WGS) entry which is preliminary data.</text>
</comment>
<keyword evidence="1" id="KW-0732">Signal</keyword>
<dbReference type="InterPro" id="IPR046232">
    <property type="entry name" value="DUF6265"/>
</dbReference>